<keyword evidence="4" id="KW-0645">Protease</keyword>
<gene>
    <name evidence="4" type="ORF">Pan181_43440</name>
</gene>
<name>A0A518ATR5_9BACT</name>
<feature type="signal peptide" evidence="2">
    <location>
        <begin position="1"/>
        <end position="21"/>
    </location>
</feature>
<proteinExistence type="predicted"/>
<organism evidence="4 5">
    <name type="scientific">Aeoliella mucimassa</name>
    <dbReference type="NCBI Taxonomy" id="2527972"/>
    <lineage>
        <taxon>Bacteria</taxon>
        <taxon>Pseudomonadati</taxon>
        <taxon>Planctomycetota</taxon>
        <taxon>Planctomycetia</taxon>
        <taxon>Pirellulales</taxon>
        <taxon>Lacipirellulaceae</taxon>
        <taxon>Aeoliella</taxon>
    </lineage>
</organism>
<dbReference type="Pfam" id="PF04151">
    <property type="entry name" value="PPC"/>
    <property type="match status" value="1"/>
</dbReference>
<dbReference type="Gene3D" id="2.60.120.380">
    <property type="match status" value="2"/>
</dbReference>
<feature type="region of interest" description="Disordered" evidence="1">
    <location>
        <begin position="752"/>
        <end position="772"/>
    </location>
</feature>
<dbReference type="Proteomes" id="UP000315750">
    <property type="component" value="Chromosome"/>
</dbReference>
<dbReference type="AlphaFoldDB" id="A0A518ATR5"/>
<evidence type="ECO:0000256" key="2">
    <source>
        <dbReference type="SAM" id="SignalP"/>
    </source>
</evidence>
<evidence type="ECO:0000313" key="4">
    <source>
        <dbReference type="EMBL" id="QDU58118.1"/>
    </source>
</evidence>
<evidence type="ECO:0000313" key="5">
    <source>
        <dbReference type="Proteomes" id="UP000315750"/>
    </source>
</evidence>
<dbReference type="EC" id="3.4.21.-" evidence="4"/>
<accession>A0A518ATR5</accession>
<feature type="domain" description="Peptidase C-terminal archaeal/bacterial" evidence="3">
    <location>
        <begin position="333"/>
        <end position="401"/>
    </location>
</feature>
<dbReference type="GO" id="GO:0006508">
    <property type="term" value="P:proteolysis"/>
    <property type="evidence" value="ECO:0007669"/>
    <property type="project" value="UniProtKB-KW"/>
</dbReference>
<dbReference type="RefSeq" id="WP_197528561.1">
    <property type="nucleotide sequence ID" value="NZ_CP036278.1"/>
</dbReference>
<dbReference type="KEGG" id="amuc:Pan181_43440"/>
<protein>
    <submittedName>
        <fullName evidence="4">Putative subtilase-type serine protease</fullName>
        <ecNumber evidence="4">3.4.21.-</ecNumber>
    </submittedName>
</protein>
<dbReference type="EMBL" id="CP036278">
    <property type="protein sequence ID" value="QDU58118.1"/>
    <property type="molecule type" value="Genomic_DNA"/>
</dbReference>
<dbReference type="InterPro" id="IPR007280">
    <property type="entry name" value="Peptidase_C_arc/bac"/>
</dbReference>
<sequence precursor="true">MRLVRLSVVLLIALLATTTYASDPLLQRLNPQGGQRGTEVVVSLLGPRLGLDPQEILWHDPGINVVNIERVDDNHTKATLSIPPDAHPGRYAMRLRTATGISSVMTFHVGTLPEIVEAEPNSNPLEPQEIAFGSVVNGVVQREDVDHFRFAAKAGERISVEVEGLRLGRTFFDPVIVLYDAAGTELARCDDWPTMRQDGCLSIIAPADGNYLVELRESAYRGDDNCTYRLHVGNFPRPLAVYPPGGRVGETIRVESFGDAKGPHAEELQLPSEPTSEFNYYARDDQGQAPSEFALHVVDTPVVGEAEPNDARDQATVGEAPGAFYGRIDKPGDRDHFRFKATKGQVYHIRLHARAIGSPMDSVLRIRKPDGANLASNDDDRGYPDSYVRFQVPEDGEYIAEIEDRLGRGGDTFTYWLEVLAATPIVDLDFDEQERYVAKLLDVPQGNRNGGVLRVGRRDTGGDLLFDWRDLPPGVSAEFPKLAGNYDRLPVIFSASPDAPLGQSLATVHARRADNDEAVTANFTQRNWMIRGQNNVDMWGYTSDTAVVAVTQKAPYSIRIEQPKAPLVQRGNKGLMIIAEREEGFDEAILVRLLYNPPGVSSNNSLRIKQGENEATIPVTANERASVGEWSIAVRGEANSQGKLVTATPLATLTISEPYVAMELPRPNVEQGQSVEFPITIEQHKPFEGEAKVELIGLPPGVTTEPATITSETSDLTFVLNAAGDARVGQHRSLFCRVTIIENGEPVEHSVGYGELRVDKPLPPEQTQQASR</sequence>
<evidence type="ECO:0000256" key="1">
    <source>
        <dbReference type="SAM" id="MobiDB-lite"/>
    </source>
</evidence>
<keyword evidence="2" id="KW-0732">Signal</keyword>
<reference evidence="4 5" key="1">
    <citation type="submission" date="2019-02" db="EMBL/GenBank/DDBJ databases">
        <title>Deep-cultivation of Planctomycetes and their phenomic and genomic characterization uncovers novel biology.</title>
        <authorList>
            <person name="Wiegand S."/>
            <person name="Jogler M."/>
            <person name="Boedeker C."/>
            <person name="Pinto D."/>
            <person name="Vollmers J."/>
            <person name="Rivas-Marin E."/>
            <person name="Kohn T."/>
            <person name="Peeters S.H."/>
            <person name="Heuer A."/>
            <person name="Rast P."/>
            <person name="Oberbeckmann S."/>
            <person name="Bunk B."/>
            <person name="Jeske O."/>
            <person name="Meyerdierks A."/>
            <person name="Storesund J.E."/>
            <person name="Kallscheuer N."/>
            <person name="Luecker S."/>
            <person name="Lage O.M."/>
            <person name="Pohl T."/>
            <person name="Merkel B.J."/>
            <person name="Hornburger P."/>
            <person name="Mueller R.-W."/>
            <person name="Bruemmer F."/>
            <person name="Labrenz M."/>
            <person name="Spormann A.M."/>
            <person name="Op den Camp H."/>
            <person name="Overmann J."/>
            <person name="Amann R."/>
            <person name="Jetten M.S.M."/>
            <person name="Mascher T."/>
            <person name="Medema M.H."/>
            <person name="Devos D.P."/>
            <person name="Kaster A.-K."/>
            <person name="Ovreas L."/>
            <person name="Rohde M."/>
            <person name="Galperin M.Y."/>
            <person name="Jogler C."/>
        </authorList>
    </citation>
    <scope>NUCLEOTIDE SEQUENCE [LARGE SCALE GENOMIC DNA]</scope>
    <source>
        <strain evidence="4 5">Pan181</strain>
    </source>
</reference>
<keyword evidence="4" id="KW-0378">Hydrolase</keyword>
<evidence type="ECO:0000259" key="3">
    <source>
        <dbReference type="Pfam" id="PF04151"/>
    </source>
</evidence>
<feature type="chain" id="PRO_5022104223" evidence="2">
    <location>
        <begin position="22"/>
        <end position="772"/>
    </location>
</feature>
<keyword evidence="5" id="KW-1185">Reference proteome</keyword>
<dbReference type="GO" id="GO:0008233">
    <property type="term" value="F:peptidase activity"/>
    <property type="evidence" value="ECO:0007669"/>
    <property type="project" value="UniProtKB-KW"/>
</dbReference>